<evidence type="ECO:0000256" key="14">
    <source>
        <dbReference type="ARBA" id="ARBA00023242"/>
    </source>
</evidence>
<dbReference type="EC" id="2.3.2.27" evidence="4 15"/>
<keyword evidence="19" id="KW-1185">Reference proteome</keyword>
<comment type="subcellular location">
    <subcellularLocation>
        <location evidence="2 15">Nucleus</location>
    </subcellularLocation>
</comment>
<dbReference type="PANTHER" id="PTHR20973:SF0">
    <property type="entry name" value="NON-STRUCTURAL MAINTENANCE OF CHROMOSOMES ELEMENT 1 HOMOLOG"/>
    <property type="match status" value="1"/>
</dbReference>
<evidence type="ECO:0000313" key="18">
    <source>
        <dbReference type="EMBL" id="KAF2852815.1"/>
    </source>
</evidence>
<keyword evidence="8 15" id="KW-0227">DNA damage</keyword>
<feature type="region of interest" description="Disordered" evidence="16">
    <location>
        <begin position="148"/>
        <end position="180"/>
    </location>
</feature>
<comment type="catalytic activity">
    <reaction evidence="1 15">
        <text>S-ubiquitinyl-[E2 ubiquitin-conjugating enzyme]-L-cysteine + [acceptor protein]-L-lysine = [E2 ubiquitin-conjugating enzyme]-L-cysteine + N(6)-ubiquitinyl-[acceptor protein]-L-lysine.</text>
        <dbReference type="EC" id="2.3.2.27"/>
    </reaction>
</comment>
<dbReference type="GO" id="GO:0008270">
    <property type="term" value="F:zinc ion binding"/>
    <property type="evidence" value="ECO:0007669"/>
    <property type="project" value="UniProtKB-KW"/>
</dbReference>
<dbReference type="Gene3D" id="1.10.10.10">
    <property type="entry name" value="Winged helix-like DNA-binding domain superfamily/Winged helix DNA-binding domain"/>
    <property type="match status" value="1"/>
</dbReference>
<evidence type="ECO:0000313" key="19">
    <source>
        <dbReference type="Proteomes" id="UP000799423"/>
    </source>
</evidence>
<accession>A0A6A7BEC1</accession>
<keyword evidence="10 15" id="KW-0833">Ubl conjugation pathway</keyword>
<gene>
    <name evidence="18" type="ORF">T440DRAFT_391820</name>
</gene>
<keyword evidence="9 15" id="KW-0863">Zinc-finger</keyword>
<keyword evidence="11 15" id="KW-0862">Zinc</keyword>
<name>A0A6A7BEC1_9PLEO</name>
<dbReference type="Gene3D" id="3.30.40.10">
    <property type="entry name" value="Zinc/RING finger domain, C3HC4 (zinc finger)"/>
    <property type="match status" value="1"/>
</dbReference>
<dbReference type="OrthoDB" id="185455at2759"/>
<evidence type="ECO:0000256" key="6">
    <source>
        <dbReference type="ARBA" id="ARBA00022679"/>
    </source>
</evidence>
<dbReference type="GO" id="GO:0000724">
    <property type="term" value="P:double-strand break repair via homologous recombination"/>
    <property type="evidence" value="ECO:0007669"/>
    <property type="project" value="TreeGrafter"/>
</dbReference>
<comment type="function">
    <text evidence="15">Acts in a DNA repair pathway for removal of UV-induced DNA damage that is distinct from classical nucleotide excision repair and in repair of ionizing radiation damage. Functions in homologous recombination repair of DNA double strand breaks and in recovery of stalled replication forks.</text>
</comment>
<evidence type="ECO:0000256" key="16">
    <source>
        <dbReference type="SAM" id="MobiDB-lite"/>
    </source>
</evidence>
<evidence type="ECO:0000256" key="15">
    <source>
        <dbReference type="RuleBase" id="RU368018"/>
    </source>
</evidence>
<dbReference type="InterPro" id="IPR036388">
    <property type="entry name" value="WH-like_DNA-bd_sf"/>
</dbReference>
<comment type="subunit">
    <text evidence="15">Component of the Smc5-Smc6 complex.</text>
</comment>
<evidence type="ECO:0000256" key="3">
    <source>
        <dbReference type="ARBA" id="ARBA00010258"/>
    </source>
</evidence>
<dbReference type="PANTHER" id="PTHR20973">
    <property type="entry name" value="NON-SMC ELEMENT 1-RELATED"/>
    <property type="match status" value="1"/>
</dbReference>
<keyword evidence="13 15" id="KW-0234">DNA repair</keyword>
<evidence type="ECO:0000259" key="17">
    <source>
        <dbReference type="Pfam" id="PF08746"/>
    </source>
</evidence>
<evidence type="ECO:0000256" key="11">
    <source>
        <dbReference type="ARBA" id="ARBA00022833"/>
    </source>
</evidence>
<dbReference type="GO" id="GO:0030915">
    <property type="term" value="C:Smc5-Smc6 complex"/>
    <property type="evidence" value="ECO:0007669"/>
    <property type="project" value="UniProtKB-UniRule"/>
</dbReference>
<dbReference type="Proteomes" id="UP000799423">
    <property type="component" value="Unassembled WGS sequence"/>
</dbReference>
<reference evidence="18" key="1">
    <citation type="submission" date="2020-01" db="EMBL/GenBank/DDBJ databases">
        <authorList>
            <consortium name="DOE Joint Genome Institute"/>
            <person name="Haridas S."/>
            <person name="Albert R."/>
            <person name="Binder M."/>
            <person name="Bloem J."/>
            <person name="Labutti K."/>
            <person name="Salamov A."/>
            <person name="Andreopoulos B."/>
            <person name="Baker S.E."/>
            <person name="Barry K."/>
            <person name="Bills G."/>
            <person name="Bluhm B.H."/>
            <person name="Cannon C."/>
            <person name="Castanera R."/>
            <person name="Culley D.E."/>
            <person name="Daum C."/>
            <person name="Ezra D."/>
            <person name="Gonzalez J.B."/>
            <person name="Henrissat B."/>
            <person name="Kuo A."/>
            <person name="Liang C."/>
            <person name="Lipzen A."/>
            <person name="Lutzoni F."/>
            <person name="Magnuson J."/>
            <person name="Mondo S."/>
            <person name="Nolan M."/>
            <person name="Ohm R."/>
            <person name="Pangilinan J."/>
            <person name="Park H.-J."/>
            <person name="Ramirez L."/>
            <person name="Alfaro M."/>
            <person name="Sun H."/>
            <person name="Tritt A."/>
            <person name="Yoshinaga Y."/>
            <person name="Zwiers L.-H."/>
            <person name="Turgeon B.G."/>
            <person name="Goodwin S.B."/>
            <person name="Spatafora J.W."/>
            <person name="Crous P.W."/>
            <person name="Grigoriev I.V."/>
        </authorList>
    </citation>
    <scope>NUCLEOTIDE SEQUENCE</scope>
    <source>
        <strain evidence="18">IPT5</strain>
    </source>
</reference>
<comment type="similarity">
    <text evidence="3 15">Belongs to the NSE1 family.</text>
</comment>
<dbReference type="CDD" id="cd16493">
    <property type="entry name" value="RING-CH-C4HC3_NSE1"/>
    <property type="match status" value="1"/>
</dbReference>
<evidence type="ECO:0000256" key="1">
    <source>
        <dbReference type="ARBA" id="ARBA00000900"/>
    </source>
</evidence>
<sequence length="331" mass="37598">MSGDDSPIIHPISEEDGYNWTHRAFLQAFQTHSVMSVDVMKSILASILTAQNPERPWTEGDITQPQLNNAIQTINAKLEPFDFEIRNTRDQREKTTIYALVNNTSDSLTQFATKFTPGEIAYIRRLLDHMFETNNNMTREVMALKHTEASQLARPSRQRNRQSQVNGDDNDDATQASDPGITIQEADIVLDRLVQQSFFQRSRSGYFSLAPRGLMELRAYLKETYNESAEESEDGLERIRIHDCEGCKEIVTYGMRCNRKECGVRWHDACANSFYKGKGRDARKCPKCGTECSGDVYVGERAGRVTTGRDSTGQGSNWRTTQNGRIEEDDE</sequence>
<dbReference type="GO" id="GO:0005634">
    <property type="term" value="C:nucleus"/>
    <property type="evidence" value="ECO:0007669"/>
    <property type="project" value="UniProtKB-SubCell"/>
</dbReference>
<keyword evidence="7 15" id="KW-0479">Metal-binding</keyword>
<evidence type="ECO:0000256" key="2">
    <source>
        <dbReference type="ARBA" id="ARBA00004123"/>
    </source>
</evidence>
<dbReference type="Pfam" id="PF07574">
    <property type="entry name" value="SMC_Nse1"/>
    <property type="match status" value="1"/>
</dbReference>
<dbReference type="Gene3D" id="3.90.1150.220">
    <property type="match status" value="1"/>
</dbReference>
<proteinExistence type="inferred from homology"/>
<evidence type="ECO:0000256" key="7">
    <source>
        <dbReference type="ARBA" id="ARBA00022723"/>
    </source>
</evidence>
<evidence type="ECO:0000256" key="13">
    <source>
        <dbReference type="ARBA" id="ARBA00023204"/>
    </source>
</evidence>
<keyword evidence="6 15" id="KW-0808">Transferase</keyword>
<evidence type="ECO:0000256" key="12">
    <source>
        <dbReference type="ARBA" id="ARBA00023172"/>
    </source>
</evidence>
<evidence type="ECO:0000256" key="8">
    <source>
        <dbReference type="ARBA" id="ARBA00022763"/>
    </source>
</evidence>
<feature type="region of interest" description="Disordered" evidence="16">
    <location>
        <begin position="303"/>
        <end position="331"/>
    </location>
</feature>
<dbReference type="InterPro" id="IPR011513">
    <property type="entry name" value="Nse1"/>
</dbReference>
<dbReference type="GO" id="GO:0061630">
    <property type="term" value="F:ubiquitin protein ligase activity"/>
    <property type="evidence" value="ECO:0007669"/>
    <property type="project" value="UniProtKB-EC"/>
</dbReference>
<dbReference type="Pfam" id="PF08746">
    <property type="entry name" value="zf-RING-like"/>
    <property type="match status" value="1"/>
</dbReference>
<organism evidence="18 19">
    <name type="scientific">Plenodomus tracheiphilus IPT5</name>
    <dbReference type="NCBI Taxonomy" id="1408161"/>
    <lineage>
        <taxon>Eukaryota</taxon>
        <taxon>Fungi</taxon>
        <taxon>Dikarya</taxon>
        <taxon>Ascomycota</taxon>
        <taxon>Pezizomycotina</taxon>
        <taxon>Dothideomycetes</taxon>
        <taxon>Pleosporomycetidae</taxon>
        <taxon>Pleosporales</taxon>
        <taxon>Pleosporineae</taxon>
        <taxon>Leptosphaeriaceae</taxon>
        <taxon>Plenodomus</taxon>
    </lineage>
</organism>
<evidence type="ECO:0000256" key="9">
    <source>
        <dbReference type="ARBA" id="ARBA00022771"/>
    </source>
</evidence>
<feature type="domain" description="Non-structural maintenance of chromosomes element 1 RING C4HC3-type" evidence="17">
    <location>
        <begin position="244"/>
        <end position="288"/>
    </location>
</feature>
<keyword evidence="12 15" id="KW-0233">DNA recombination</keyword>
<feature type="compositionally biased region" description="Polar residues" evidence="16">
    <location>
        <begin position="308"/>
        <end position="324"/>
    </location>
</feature>
<evidence type="ECO:0000256" key="10">
    <source>
        <dbReference type="ARBA" id="ARBA00022786"/>
    </source>
</evidence>
<dbReference type="InterPro" id="IPR014857">
    <property type="entry name" value="Nse1_RING_C4HC3-type"/>
</dbReference>
<dbReference type="InterPro" id="IPR013083">
    <property type="entry name" value="Znf_RING/FYVE/PHD"/>
</dbReference>
<dbReference type="EMBL" id="MU006297">
    <property type="protein sequence ID" value="KAF2852815.1"/>
    <property type="molecule type" value="Genomic_DNA"/>
</dbReference>
<keyword evidence="14 15" id="KW-0539">Nucleus</keyword>
<dbReference type="AlphaFoldDB" id="A0A6A7BEC1"/>
<evidence type="ECO:0000256" key="5">
    <source>
        <dbReference type="ARBA" id="ARBA00019422"/>
    </source>
</evidence>
<feature type="compositionally biased region" description="Polar residues" evidence="16">
    <location>
        <begin position="161"/>
        <end position="177"/>
    </location>
</feature>
<evidence type="ECO:0000256" key="4">
    <source>
        <dbReference type="ARBA" id="ARBA00012483"/>
    </source>
</evidence>
<protein>
    <recommendedName>
        <fullName evidence="5 15">Non-structural maintenance of chromosomes element 1 homolog</fullName>
        <ecNumber evidence="4 15">2.3.2.27</ecNumber>
    </recommendedName>
</protein>